<feature type="modified residue" description="N6-(pyridoxal phosphate)lysine" evidence="3">
    <location>
        <position position="73"/>
    </location>
</feature>
<gene>
    <name evidence="5" type="ORF">E1261_21360</name>
</gene>
<sequence>MVMTETLSPPLPAIERPWALAVRTSRTIWEIAHAIGGGPFHVVHPATFAENLQRMTDALAAEGVAGTVYYGKKANKASAWLRECARLGSGVDVASVPELVHALGNGVRGEAIGVTGAAKPDGLLWLALRHHCLIAVDAADELERVLQLAGELGEPAEILLRVRPPAAPDSRFGFAPEALNAAVRRCAEPGAPVVLHGFSFHLDGYDPVPRAELAAQLIGHCRAARALGHSASKISIGGGIAVSYVEAEDWARFEAGRSDEWFHAGHNPARTYPYHQSPIGAGMVTAILRHEIDGRPLADRLRADGIELLLEPGRALVDGAGFTVFPVLGCKDGDEHLITTVAGLSMSLSEQWKGSEFLPDPILIRRTDGADDPVRTTVGGSSCMEYDVLTWRTIQLPARPVAGDLLLYPNTAGYQMDKNESGFHQLPLPPKVVVDGDRWQVDTDYPIQEIR</sequence>
<dbReference type="OrthoDB" id="3275594at2"/>
<dbReference type="Gene3D" id="2.40.37.10">
    <property type="entry name" value="Lyase, Ornithine Decarboxylase, Chain A, domain 1"/>
    <property type="match status" value="1"/>
</dbReference>
<dbReference type="InterPro" id="IPR029066">
    <property type="entry name" value="PLP-binding_barrel"/>
</dbReference>
<dbReference type="InterPro" id="IPR022644">
    <property type="entry name" value="De-COase2_N"/>
</dbReference>
<feature type="active site" description="Proton donor" evidence="3">
    <location>
        <position position="383"/>
    </location>
</feature>
<evidence type="ECO:0000256" key="2">
    <source>
        <dbReference type="ARBA" id="ARBA00022898"/>
    </source>
</evidence>
<accession>A0A4R4PX08</accession>
<dbReference type="GO" id="GO:0008836">
    <property type="term" value="F:diaminopimelate decarboxylase activity"/>
    <property type="evidence" value="ECO:0007669"/>
    <property type="project" value="TreeGrafter"/>
</dbReference>
<evidence type="ECO:0000313" key="5">
    <source>
        <dbReference type="EMBL" id="TDC27081.1"/>
    </source>
</evidence>
<evidence type="ECO:0000256" key="1">
    <source>
        <dbReference type="ARBA" id="ARBA00001933"/>
    </source>
</evidence>
<comment type="caution">
    <text evidence="5">The sequence shown here is derived from an EMBL/GenBank/DDBJ whole genome shotgun (WGS) entry which is preliminary data.</text>
</comment>
<name>A0A4R4PX08_9ACTN</name>
<dbReference type="Proteomes" id="UP000295075">
    <property type="component" value="Unassembled WGS sequence"/>
</dbReference>
<evidence type="ECO:0000256" key="3">
    <source>
        <dbReference type="PIRSR" id="PIRSR600183-50"/>
    </source>
</evidence>
<keyword evidence="2 3" id="KW-0663">Pyridoxal phosphate</keyword>
<feature type="domain" description="Orn/DAP/Arg decarboxylase 2 N-terminal" evidence="4">
    <location>
        <begin position="49"/>
        <end position="254"/>
    </location>
</feature>
<dbReference type="PANTHER" id="PTHR43727:SF2">
    <property type="entry name" value="GROUP IV DECARBOXYLASE"/>
    <property type="match status" value="1"/>
</dbReference>
<dbReference type="InterPro" id="IPR000183">
    <property type="entry name" value="Orn/DAP/Arg_de-COase"/>
</dbReference>
<evidence type="ECO:0000313" key="6">
    <source>
        <dbReference type="Proteomes" id="UP000295075"/>
    </source>
</evidence>
<proteinExistence type="predicted"/>
<dbReference type="PRINTS" id="PR01179">
    <property type="entry name" value="ODADCRBXLASE"/>
</dbReference>
<dbReference type="SUPFAM" id="SSF50621">
    <property type="entry name" value="Alanine racemase C-terminal domain-like"/>
    <property type="match status" value="1"/>
</dbReference>
<reference evidence="5 6" key="1">
    <citation type="submission" date="2019-03" db="EMBL/GenBank/DDBJ databases">
        <title>Draft genome sequences of novel Actinobacteria.</title>
        <authorList>
            <person name="Sahin N."/>
            <person name="Ay H."/>
            <person name="Saygin H."/>
        </authorList>
    </citation>
    <scope>NUCLEOTIDE SEQUENCE [LARGE SCALE GENOMIC DNA]</scope>
    <source>
        <strain evidence="5 6">JCM 30547</strain>
    </source>
</reference>
<dbReference type="EMBL" id="SMKA01000099">
    <property type="protein sequence ID" value="TDC27081.1"/>
    <property type="molecule type" value="Genomic_DNA"/>
</dbReference>
<comment type="cofactor">
    <cofactor evidence="1 3">
        <name>pyridoxal 5'-phosphate</name>
        <dbReference type="ChEBI" id="CHEBI:597326"/>
    </cofactor>
</comment>
<dbReference type="SUPFAM" id="SSF51419">
    <property type="entry name" value="PLP-binding barrel"/>
    <property type="match status" value="1"/>
</dbReference>
<dbReference type="Pfam" id="PF02784">
    <property type="entry name" value="Orn_Arg_deC_N"/>
    <property type="match status" value="1"/>
</dbReference>
<dbReference type="AlphaFoldDB" id="A0A4R4PX08"/>
<dbReference type="PANTHER" id="PTHR43727">
    <property type="entry name" value="DIAMINOPIMELATE DECARBOXYLASE"/>
    <property type="match status" value="1"/>
</dbReference>
<evidence type="ECO:0000259" key="4">
    <source>
        <dbReference type="Pfam" id="PF02784"/>
    </source>
</evidence>
<protein>
    <submittedName>
        <fullName evidence="5">Y4yA family PLP-dependent enzyme</fullName>
    </submittedName>
</protein>
<organism evidence="5 6">
    <name type="scientific">Kribbella albertanoniae</name>
    <dbReference type="NCBI Taxonomy" id="1266829"/>
    <lineage>
        <taxon>Bacteria</taxon>
        <taxon>Bacillati</taxon>
        <taxon>Actinomycetota</taxon>
        <taxon>Actinomycetes</taxon>
        <taxon>Propionibacteriales</taxon>
        <taxon>Kribbellaceae</taxon>
        <taxon>Kribbella</taxon>
    </lineage>
</organism>
<dbReference type="GO" id="GO:0009089">
    <property type="term" value="P:lysine biosynthetic process via diaminopimelate"/>
    <property type="evidence" value="ECO:0007669"/>
    <property type="project" value="TreeGrafter"/>
</dbReference>
<dbReference type="InterPro" id="IPR009006">
    <property type="entry name" value="Ala_racemase/Decarboxylase_C"/>
</dbReference>
<keyword evidence="6" id="KW-1185">Reference proteome</keyword>
<dbReference type="Gene3D" id="3.20.20.10">
    <property type="entry name" value="Alanine racemase"/>
    <property type="match status" value="1"/>
</dbReference>